<dbReference type="InterPro" id="IPR014719">
    <property type="entry name" value="Ribosomal_bL12_C/ClpS-like"/>
</dbReference>
<name>A0ABV3Z175_9PROT</name>
<sequence>MEMFNPFGPWLLLAFVAFVSFRIGQATKAESPAARSHRVMAEQDDINAAIAQVDDREWGEIDQLLVEKKKIAAIKALREATGLGLKLSRMAIEQRQKGR</sequence>
<comment type="caution">
    <text evidence="1">The sequence shown here is derived from an EMBL/GenBank/DDBJ whole genome shotgun (WGS) entry which is preliminary data.</text>
</comment>
<gene>
    <name evidence="1" type="ORF">ABFZ84_03180</name>
</gene>
<protein>
    <recommendedName>
        <fullName evidence="3">Ribosomal protein L7/L12 C-terminal domain-containing protein</fullName>
    </recommendedName>
</protein>
<evidence type="ECO:0008006" key="3">
    <source>
        <dbReference type="Google" id="ProtNLM"/>
    </source>
</evidence>
<dbReference type="Proteomes" id="UP001560685">
    <property type="component" value="Unassembled WGS sequence"/>
</dbReference>
<proteinExistence type="predicted"/>
<dbReference type="Gene3D" id="3.30.1390.10">
    <property type="match status" value="1"/>
</dbReference>
<keyword evidence="2" id="KW-1185">Reference proteome</keyword>
<organism evidence="1 2">
    <name type="scientific">Hyphococcus lacteus</name>
    <dbReference type="NCBI Taxonomy" id="3143536"/>
    <lineage>
        <taxon>Bacteria</taxon>
        <taxon>Pseudomonadati</taxon>
        <taxon>Pseudomonadota</taxon>
        <taxon>Alphaproteobacteria</taxon>
        <taxon>Parvularculales</taxon>
        <taxon>Parvularculaceae</taxon>
        <taxon>Hyphococcus</taxon>
    </lineage>
</organism>
<evidence type="ECO:0000313" key="1">
    <source>
        <dbReference type="EMBL" id="MEX6632541.1"/>
    </source>
</evidence>
<reference evidence="1 2" key="1">
    <citation type="submission" date="2024-05" db="EMBL/GenBank/DDBJ databases">
        <title>Three bacterial strains, DH-69, EH-24, and ECK-19 isolated from coastal sediments.</title>
        <authorList>
            <person name="Ye Y.-Q."/>
            <person name="Du Z.-J."/>
        </authorList>
    </citation>
    <scope>NUCLEOTIDE SEQUENCE [LARGE SCALE GENOMIC DNA]</scope>
    <source>
        <strain evidence="1 2">ECK-19</strain>
    </source>
</reference>
<dbReference type="RefSeq" id="WP_369312464.1">
    <property type="nucleotide sequence ID" value="NZ_JBEHZE010000001.1"/>
</dbReference>
<accession>A0ABV3Z175</accession>
<dbReference type="EMBL" id="JBEHZE010000001">
    <property type="protein sequence ID" value="MEX6632541.1"/>
    <property type="molecule type" value="Genomic_DNA"/>
</dbReference>
<evidence type="ECO:0000313" key="2">
    <source>
        <dbReference type="Proteomes" id="UP001560685"/>
    </source>
</evidence>